<keyword evidence="3" id="KW-1185">Reference proteome</keyword>
<protein>
    <recommendedName>
        <fullName evidence="4">Cell division cycle protein 123</fullName>
    </recommendedName>
</protein>
<dbReference type="Proteomes" id="UP001497512">
    <property type="component" value="Chromosome 6"/>
</dbReference>
<dbReference type="PANTHER" id="PTHR15323:SF6">
    <property type="entry name" value="CELL DIVISION CYCLE PROTEIN 123 HOMOLOG"/>
    <property type="match status" value="1"/>
</dbReference>
<proteinExistence type="inferred from homology"/>
<dbReference type="PANTHER" id="PTHR15323">
    <property type="entry name" value="D123 PROTEIN"/>
    <property type="match status" value="1"/>
</dbReference>
<sequence>MKEEDVRRCEIQAWYPAFRRHSLRTLILPLPEEFISFLMRDDGLYLPKDSLAIPTRTQNPQLQAEDYVHWDEEDDEGDEPEVPSFPDLAKQVQTMIQSLGGAVFPKLNWSAPKDTAWISSSGSLKCQNFEEISLLLKASDNLIHDLCHAFDSCNDKSRERPAQFVLALRKWYDLRPEMEFRGFVRGKLLVGICQREVTGFYATLVGREDELEYMISSFFDVNVREVFGGEDYTFDVYLTKDLRVKLLDFNPWGGSTLPLLFSWDELEQNYAKVLGRLNGDGLSDDDLVEFRVVKSEGLVQPGLRVGTGVPIDFVNQGAWEDIIKREAEKEAREQEKERAAGGG</sequence>
<evidence type="ECO:0008006" key="4">
    <source>
        <dbReference type="Google" id="ProtNLM"/>
    </source>
</evidence>
<name>A0ABP0UTT7_9BRYO</name>
<dbReference type="Pfam" id="PF07065">
    <property type="entry name" value="D123"/>
    <property type="match status" value="1"/>
</dbReference>
<evidence type="ECO:0000313" key="2">
    <source>
        <dbReference type="EMBL" id="CAK9229946.1"/>
    </source>
</evidence>
<evidence type="ECO:0000256" key="1">
    <source>
        <dbReference type="ARBA" id="ARBA00011047"/>
    </source>
</evidence>
<dbReference type="InterPro" id="IPR009772">
    <property type="entry name" value="CDC123"/>
</dbReference>
<evidence type="ECO:0000313" key="3">
    <source>
        <dbReference type="Proteomes" id="UP001497512"/>
    </source>
</evidence>
<comment type="similarity">
    <text evidence="1">Belongs to the CDC123 family.</text>
</comment>
<dbReference type="EMBL" id="OZ019898">
    <property type="protein sequence ID" value="CAK9229946.1"/>
    <property type="molecule type" value="Genomic_DNA"/>
</dbReference>
<reference evidence="2" key="1">
    <citation type="submission" date="2024-02" db="EMBL/GenBank/DDBJ databases">
        <authorList>
            <consortium name="ELIXIR-Norway"/>
            <consortium name="Elixir Norway"/>
        </authorList>
    </citation>
    <scope>NUCLEOTIDE SEQUENCE</scope>
</reference>
<gene>
    <name evidence="2" type="ORF">CSSPTR1EN2_LOCUS19987</name>
</gene>
<organism evidence="2 3">
    <name type="scientific">Sphagnum troendelagicum</name>
    <dbReference type="NCBI Taxonomy" id="128251"/>
    <lineage>
        <taxon>Eukaryota</taxon>
        <taxon>Viridiplantae</taxon>
        <taxon>Streptophyta</taxon>
        <taxon>Embryophyta</taxon>
        <taxon>Bryophyta</taxon>
        <taxon>Sphagnophytina</taxon>
        <taxon>Sphagnopsida</taxon>
        <taxon>Sphagnales</taxon>
        <taxon>Sphagnaceae</taxon>
        <taxon>Sphagnum</taxon>
    </lineage>
</organism>
<accession>A0ABP0UTT7</accession>